<dbReference type="EMBL" id="FWXZ01000003">
    <property type="protein sequence ID" value="SMC63898.1"/>
    <property type="molecule type" value="Genomic_DNA"/>
</dbReference>
<keyword evidence="1" id="KW-0238">DNA-binding</keyword>
<accession>A0AC61PLK7</accession>
<gene>
    <name evidence="1" type="ORF">SAMN06297397_1705</name>
</gene>
<reference evidence="1" key="1">
    <citation type="submission" date="2017-04" db="EMBL/GenBank/DDBJ databases">
        <authorList>
            <person name="Varghese N."/>
            <person name="Submissions S."/>
        </authorList>
    </citation>
    <scope>NUCLEOTIDE SEQUENCE</scope>
    <source>
        <strain evidence="1">WTE2008</strain>
    </source>
</reference>
<keyword evidence="2" id="KW-1185">Reference proteome</keyword>
<protein>
    <submittedName>
        <fullName evidence="1">Predicted DNA-binding transcriptional regulator YafY, contains an HTH and WYL domains</fullName>
    </submittedName>
</protein>
<name>A0AC61PLK7_9FIRM</name>
<evidence type="ECO:0000313" key="2">
    <source>
        <dbReference type="Proteomes" id="UP000192328"/>
    </source>
</evidence>
<proteinExistence type="predicted"/>
<organism evidence="1 2">
    <name type="scientific">Aristaeella lactis</name>
    <dbReference type="NCBI Taxonomy" id="3046383"/>
    <lineage>
        <taxon>Bacteria</taxon>
        <taxon>Bacillati</taxon>
        <taxon>Bacillota</taxon>
        <taxon>Clostridia</taxon>
        <taxon>Eubacteriales</taxon>
        <taxon>Aristaeellaceae</taxon>
        <taxon>Aristaeella</taxon>
    </lineage>
</organism>
<comment type="caution">
    <text evidence="1">The sequence shown here is derived from an EMBL/GenBank/DDBJ whole genome shotgun (WGS) entry which is preliminary data.</text>
</comment>
<evidence type="ECO:0000313" key="1">
    <source>
        <dbReference type="EMBL" id="SMC63898.1"/>
    </source>
</evidence>
<sequence length="330" mass="38672">MADKRAIMFLYKYLYENTDEDHPISSVQLRAILRANGYVSDPRTIRKDIELLREAGYDILINEQNGIPTMYFYGARDWDKTELMILIDAISSAQFITKEKSREIINKLSCLAGYQNKTILTPSIFVSENLKAHNNQILYVLEKVTEAIREKKKISFKYYNYNTYKERIFRHDGELYTISPYSTIWKEDRYYVVGYSDKHEKIIPFRLDRMPVPKVIDEPAIPKPRTFKIQDYANKVTRMYTGTEYNVTLRCQTELIDNIIDKFGKDVQISNITKDTFDATSTVAVSVTFFGWVFQYSGKMIITSPECVRNQYYEMLQQSSNDTATNRLET</sequence>
<dbReference type="Proteomes" id="UP000192328">
    <property type="component" value="Unassembled WGS sequence"/>
</dbReference>